<reference evidence="2 3" key="1">
    <citation type="submission" date="2013-09" db="EMBL/GenBank/DDBJ databases">
        <title>Corchorus capsularis genome sequencing.</title>
        <authorList>
            <person name="Alam M."/>
            <person name="Haque M.S."/>
            <person name="Islam M.S."/>
            <person name="Emdad E.M."/>
            <person name="Islam M.M."/>
            <person name="Ahmed B."/>
            <person name="Halim A."/>
            <person name="Hossen Q.M.M."/>
            <person name="Hossain M.Z."/>
            <person name="Ahmed R."/>
            <person name="Khan M.M."/>
            <person name="Islam R."/>
            <person name="Rashid M.M."/>
            <person name="Khan S.A."/>
            <person name="Rahman M.S."/>
            <person name="Alam M."/>
        </authorList>
    </citation>
    <scope>NUCLEOTIDE SEQUENCE [LARGE SCALE GENOMIC DNA]</scope>
    <source>
        <strain evidence="3">cv. CVL-1</strain>
        <tissue evidence="2">Whole seedling</tissue>
    </source>
</reference>
<dbReference type="EMBL" id="AWWV01005986">
    <property type="protein sequence ID" value="OMP03695.1"/>
    <property type="molecule type" value="Genomic_DNA"/>
</dbReference>
<comment type="caution">
    <text evidence="2">The sequence shown here is derived from an EMBL/GenBank/DDBJ whole genome shotgun (WGS) entry which is preliminary data.</text>
</comment>
<evidence type="ECO:0000313" key="2">
    <source>
        <dbReference type="EMBL" id="OMP03695.1"/>
    </source>
</evidence>
<keyword evidence="3" id="KW-1185">Reference proteome</keyword>
<sequence length="742" mass="79609">MPATFAPTAAATISTSHSSVFAARRLNNQRSGRQAMRAGLMADSPGCPSGAGRDGPAQDRPRRCRASRPHLAPQLQFGLEVANLTVERVALVVHRLNGKLVGRDVGLLLAREQRALQQQRFLQHGRQRDFGRQALRQQVLVGLVAQRLDHAARDRQRRAASFAQVLRRRVLGLGHQVLERLQLGVVLLLDQRREPDARRRLGLGAGIARALLLLAEHARGPLDGGLRRGPAGAGDIADDLDRGLAGAARVAAPDPRHAVIAAARLGLLDGRDRIRARHGIAQRQPFGHLAPAELAARHFGHLLGHGTARQLAAVEIESRLQHAIGEQVVQTGIGPLDDQRGQRCHRTGGTLDHRRHDLLEAVGDAVKLVLQRGLDAHVAADQVAVPTHADTERAHAGRTAHRHGVAATDRVHDVIADDTAAGLVAQLTPGHAAAQREGAGQRQDDLRATCPAGERIECRTELHGTTSEKIDAAQEHLAPAFAAGIRPPQRPCVVALLRLGKKAAAREDRAGRRQDGREFLPLSGRGIALHQRACRPVAVAGVGKQRLIDVDLPPARDHIACTLGHHCAGLEVVGLVQEAATGIHVAPQVHRGACADLTPARNQRFRVGHLGHVVAPGQRVQGAEQVRHERRARALAEVTRRRDELVEHLDAGVADNVRVFELGEVVFVILVRGSIAARLGGRVGRAHCPDLDPGVFAGIRVRRHHRIGDVVAHLDGRAHRAAGPGAIEPVADANDAVFEAVG</sequence>
<gene>
    <name evidence="2" type="ORF">CCACVL1_02307</name>
</gene>
<organism evidence="2 3">
    <name type="scientific">Corchorus capsularis</name>
    <name type="common">Jute</name>
    <dbReference type="NCBI Taxonomy" id="210143"/>
    <lineage>
        <taxon>Eukaryota</taxon>
        <taxon>Viridiplantae</taxon>
        <taxon>Streptophyta</taxon>
        <taxon>Embryophyta</taxon>
        <taxon>Tracheophyta</taxon>
        <taxon>Spermatophyta</taxon>
        <taxon>Magnoliopsida</taxon>
        <taxon>eudicotyledons</taxon>
        <taxon>Gunneridae</taxon>
        <taxon>Pentapetalae</taxon>
        <taxon>rosids</taxon>
        <taxon>malvids</taxon>
        <taxon>Malvales</taxon>
        <taxon>Malvaceae</taxon>
        <taxon>Grewioideae</taxon>
        <taxon>Apeibeae</taxon>
        <taxon>Corchorus</taxon>
    </lineage>
</organism>
<proteinExistence type="predicted"/>
<dbReference type="Gramene" id="OMP03695">
    <property type="protein sequence ID" value="OMP03695"/>
    <property type="gene ID" value="CCACVL1_02307"/>
</dbReference>
<accession>A0A1R3K9C4</accession>
<dbReference type="Proteomes" id="UP000188268">
    <property type="component" value="Unassembled WGS sequence"/>
</dbReference>
<evidence type="ECO:0000313" key="3">
    <source>
        <dbReference type="Proteomes" id="UP000188268"/>
    </source>
</evidence>
<dbReference type="AlphaFoldDB" id="A0A1R3K9C4"/>
<protein>
    <submittedName>
        <fullName evidence="2">Uncharacterized protein</fullName>
    </submittedName>
</protein>
<name>A0A1R3K9C4_COCAP</name>
<evidence type="ECO:0000256" key="1">
    <source>
        <dbReference type="SAM" id="MobiDB-lite"/>
    </source>
</evidence>
<feature type="region of interest" description="Disordered" evidence="1">
    <location>
        <begin position="40"/>
        <end position="63"/>
    </location>
</feature>